<evidence type="ECO:0000313" key="2">
    <source>
        <dbReference type="Proteomes" id="UP000828941"/>
    </source>
</evidence>
<reference evidence="1 2" key="1">
    <citation type="journal article" date="2022" name="DNA Res.">
        <title>Chromosomal-level genome assembly of the orchid tree Bauhinia variegata (Leguminosae; Cercidoideae) supports the allotetraploid origin hypothesis of Bauhinia.</title>
        <authorList>
            <person name="Zhong Y."/>
            <person name="Chen Y."/>
            <person name="Zheng D."/>
            <person name="Pang J."/>
            <person name="Liu Y."/>
            <person name="Luo S."/>
            <person name="Meng S."/>
            <person name="Qian L."/>
            <person name="Wei D."/>
            <person name="Dai S."/>
            <person name="Zhou R."/>
        </authorList>
    </citation>
    <scope>NUCLEOTIDE SEQUENCE [LARGE SCALE GENOMIC DNA]</scope>
    <source>
        <strain evidence="1">BV-YZ2020</strain>
    </source>
</reference>
<dbReference type="Proteomes" id="UP000828941">
    <property type="component" value="Chromosome 8"/>
</dbReference>
<accession>A0ACB9MYL4</accession>
<comment type="caution">
    <text evidence="1">The sequence shown here is derived from an EMBL/GenBank/DDBJ whole genome shotgun (WGS) entry which is preliminary data.</text>
</comment>
<proteinExistence type="predicted"/>
<dbReference type="EMBL" id="CM039433">
    <property type="protein sequence ID" value="KAI4329182.1"/>
    <property type="molecule type" value="Genomic_DNA"/>
</dbReference>
<gene>
    <name evidence="1" type="ORF">L6164_021475</name>
</gene>
<sequence>MKGENEEAKEISPMFPWLHIKDAEKGGPKAPPRNKMALYEQFIKPSQSFAYGSSSLFPLPLRNSCQVPSTPGHVGSRQSIQFCTSTAPSYLDEKILANNSREVNFNKLKPDDLFICKYSLQKFDGKDDFVTPYSAHGRKSCSSISQNNEDEQKLAHLQSSYSLESQNSLRKTVYSTGSIELKSAQYGKNQKEELSEVSQTNQKPEEGSPHPLAGFGDMTDASSIEVKTPKLLQGGNAHTHKEHADLKDKINLRDGYLEKMAVSDVHKHPYGLEIGGKCYQIRRGGHKDDDMCRQYDVSNKPISDSIFGMDFSPDDVLGVIGEKQFWKARGTIINCIAIFSQQRIFFVQLFELHRLIEVQRSFAGSPHLLLEDSLQVNKPSVEVSAPKKLPSEFVTERPSSNVKLDVKSEKPTTSELPENNAVMKVPVPCISNSMSKGIVNQMSNNGHHSGSHQIVHAAMNNKQSACCIYPPPGNQWLVPVMSPSEGLIYKPVMGSYPPNVGFMAPVYSACGHMSLSSGSKDVSDSAHVILASHHGIGIPSGTPLPQFFPPLVPPIMHPSISGDADSAILSQSSSNIPSQMSKLMPTEFQDFHSSKVLQRSTASSPTKKRKKGDVLPLFPVAPTSWTAAPADQNALVIDQQPRVIKALPHSPRFATESAASIFRSIQEERKHL</sequence>
<protein>
    <submittedName>
        <fullName evidence="1">Uncharacterized protein</fullName>
    </submittedName>
</protein>
<evidence type="ECO:0000313" key="1">
    <source>
        <dbReference type="EMBL" id="KAI4329182.1"/>
    </source>
</evidence>
<keyword evidence="2" id="KW-1185">Reference proteome</keyword>
<name>A0ACB9MYL4_BAUVA</name>
<organism evidence="1 2">
    <name type="scientific">Bauhinia variegata</name>
    <name type="common">Purple orchid tree</name>
    <name type="synonym">Phanera variegata</name>
    <dbReference type="NCBI Taxonomy" id="167791"/>
    <lineage>
        <taxon>Eukaryota</taxon>
        <taxon>Viridiplantae</taxon>
        <taxon>Streptophyta</taxon>
        <taxon>Embryophyta</taxon>
        <taxon>Tracheophyta</taxon>
        <taxon>Spermatophyta</taxon>
        <taxon>Magnoliopsida</taxon>
        <taxon>eudicotyledons</taxon>
        <taxon>Gunneridae</taxon>
        <taxon>Pentapetalae</taxon>
        <taxon>rosids</taxon>
        <taxon>fabids</taxon>
        <taxon>Fabales</taxon>
        <taxon>Fabaceae</taxon>
        <taxon>Cercidoideae</taxon>
        <taxon>Cercideae</taxon>
        <taxon>Bauhiniinae</taxon>
        <taxon>Bauhinia</taxon>
    </lineage>
</organism>